<dbReference type="SUPFAM" id="SSF55729">
    <property type="entry name" value="Acyl-CoA N-acyltransferases (Nat)"/>
    <property type="match status" value="1"/>
</dbReference>
<evidence type="ECO:0008006" key="3">
    <source>
        <dbReference type="Google" id="ProtNLM"/>
    </source>
</evidence>
<proteinExistence type="predicted"/>
<reference evidence="2" key="1">
    <citation type="journal article" date="2019" name="Int. J. Syst. Evol. Microbiol.">
        <title>The Global Catalogue of Microorganisms (GCM) 10K type strain sequencing project: providing services to taxonomists for standard genome sequencing and annotation.</title>
        <authorList>
            <consortium name="The Broad Institute Genomics Platform"/>
            <consortium name="The Broad Institute Genome Sequencing Center for Infectious Disease"/>
            <person name="Wu L."/>
            <person name="Ma J."/>
        </authorList>
    </citation>
    <scope>NUCLEOTIDE SEQUENCE [LARGE SCALE GENOMIC DNA]</scope>
    <source>
        <strain evidence="2">CGMCC 4.7020</strain>
    </source>
</reference>
<sequence>MYAAESYLKSARDAELVRTVSGLPCVAGVSTDPLSDERRLLVEYADPELLSDDEASRTLWRTLLADRPEVSALVVRAGAAVLLPEPWHRDLTYVRLAEDATVPAAPDGPRVTPAQEEHRPLLTDWLVRAILHAAREQDRPAGLDAARAEADALLDTPSRQSLLVWEHDVPVGHATVVGQAWDEITAETHVELVDVLVEPGADGPAARGALVAAVADLARTARLPLTGHVVHGLDGGGDRVTTALCARGWAVHHRYWTTRAGELAATVKGDRRP</sequence>
<protein>
    <recommendedName>
        <fullName evidence="3">N-acetyltransferase domain-containing protein</fullName>
    </recommendedName>
</protein>
<evidence type="ECO:0000313" key="1">
    <source>
        <dbReference type="EMBL" id="MFD1308300.1"/>
    </source>
</evidence>
<evidence type="ECO:0000313" key="2">
    <source>
        <dbReference type="Proteomes" id="UP001597058"/>
    </source>
</evidence>
<organism evidence="1 2">
    <name type="scientific">Streptomyces kaempferi</name>
    <dbReference type="NCBI Taxonomy" id="333725"/>
    <lineage>
        <taxon>Bacteria</taxon>
        <taxon>Bacillati</taxon>
        <taxon>Actinomycetota</taxon>
        <taxon>Actinomycetes</taxon>
        <taxon>Kitasatosporales</taxon>
        <taxon>Streptomycetaceae</taxon>
        <taxon>Streptomyces</taxon>
    </lineage>
</organism>
<comment type="caution">
    <text evidence="1">The sequence shown here is derived from an EMBL/GenBank/DDBJ whole genome shotgun (WGS) entry which is preliminary data.</text>
</comment>
<accession>A0ABW3XGI3</accession>
<dbReference type="RefSeq" id="WP_329525565.1">
    <property type="nucleotide sequence ID" value="NZ_JBHSKH010000001.1"/>
</dbReference>
<dbReference type="InterPro" id="IPR016181">
    <property type="entry name" value="Acyl_CoA_acyltransferase"/>
</dbReference>
<keyword evidence="2" id="KW-1185">Reference proteome</keyword>
<dbReference type="Proteomes" id="UP001597058">
    <property type="component" value="Unassembled WGS sequence"/>
</dbReference>
<dbReference type="Gene3D" id="3.40.630.30">
    <property type="match status" value="1"/>
</dbReference>
<name>A0ABW3XGI3_9ACTN</name>
<dbReference type="EMBL" id="JBHTMM010000025">
    <property type="protein sequence ID" value="MFD1308300.1"/>
    <property type="molecule type" value="Genomic_DNA"/>
</dbReference>
<gene>
    <name evidence="1" type="ORF">ACFQ5X_20865</name>
</gene>